<keyword evidence="1" id="KW-0472">Membrane</keyword>
<keyword evidence="1" id="KW-1133">Transmembrane helix</keyword>
<sequence length="52" mass="6102">MTKIVKDSDNDKERDYIFQDNKKTRFGAGFIITVLIVLIIAVILSAIYFDWY</sequence>
<accession>A0A9X1QVX9</accession>
<feature type="transmembrane region" description="Helical" evidence="1">
    <location>
        <begin position="26"/>
        <end position="49"/>
    </location>
</feature>
<evidence type="ECO:0000313" key="2">
    <source>
        <dbReference type="EMBL" id="MCG2418108.1"/>
    </source>
</evidence>
<proteinExistence type="predicted"/>
<keyword evidence="1" id="KW-0812">Transmembrane</keyword>
<evidence type="ECO:0000256" key="1">
    <source>
        <dbReference type="SAM" id="Phobius"/>
    </source>
</evidence>
<gene>
    <name evidence="2" type="ORF">K8089_03670</name>
</gene>
<evidence type="ECO:0000313" key="3">
    <source>
        <dbReference type="Proteomes" id="UP001139461"/>
    </source>
</evidence>
<dbReference type="EMBL" id="JAIRBA010000005">
    <property type="protein sequence ID" value="MCG2418108.1"/>
    <property type="molecule type" value="Genomic_DNA"/>
</dbReference>
<organism evidence="2 3">
    <name type="scientific">Aequorivita vitellina</name>
    <dbReference type="NCBI Taxonomy" id="2874475"/>
    <lineage>
        <taxon>Bacteria</taxon>
        <taxon>Pseudomonadati</taxon>
        <taxon>Bacteroidota</taxon>
        <taxon>Flavobacteriia</taxon>
        <taxon>Flavobacteriales</taxon>
        <taxon>Flavobacteriaceae</taxon>
        <taxon>Aequorivita</taxon>
    </lineage>
</organism>
<dbReference type="AlphaFoldDB" id="A0A9X1QVX9"/>
<protein>
    <submittedName>
        <fullName evidence="2">Uncharacterized protein</fullName>
    </submittedName>
</protein>
<dbReference type="RefSeq" id="WP_237601924.1">
    <property type="nucleotide sequence ID" value="NZ_JAIRBA010000005.1"/>
</dbReference>
<dbReference type="Proteomes" id="UP001139461">
    <property type="component" value="Unassembled WGS sequence"/>
</dbReference>
<keyword evidence="3" id="KW-1185">Reference proteome</keyword>
<comment type="caution">
    <text evidence="2">The sequence shown here is derived from an EMBL/GenBank/DDBJ whole genome shotgun (WGS) entry which is preliminary data.</text>
</comment>
<reference evidence="2" key="1">
    <citation type="submission" date="2021-09" db="EMBL/GenBank/DDBJ databases">
        <title>Genome of Aequorivita sp. strain F47161.</title>
        <authorList>
            <person name="Wang Y."/>
        </authorList>
    </citation>
    <scope>NUCLEOTIDE SEQUENCE</scope>
    <source>
        <strain evidence="2">F47161</strain>
    </source>
</reference>
<name>A0A9X1QVX9_9FLAO</name>